<sequence length="400" mass="42458">MTAPHGDAGRQNIRDKYRNAPSDFVDRPPAPPAPAFSDVTYPQQPAAQHQPVPQQPLAPGRPPLVAPSGQPVQTALTDNSVGTGGRHGASAQAADAHNARSARIGVRTEGAQRGWRASVNRMLGLKLSKSADEIEYDQRVAQIQRTLRAPKRIAVVSGKGAAGKTSISLNMGATIASLHRGMKVVALSIDPLGNITDRVRPVNSQAPASVMSLAADDKLERASDVSSYLQTDKTGLRVLGASTCDGAAFLTPEALEKALGVLSDVYDLSILDFGLNIDSPAYHTGLSASDQLILAASTTADSIDELHTLISTLKRFGGKYVELLAGAVVVFCQTRPGKSHIDVDAERTRIVNSYGTPVITIPWDEHISEGGPMSLDLLDENTRLPYVWLAAEVMSRLPSA</sequence>
<dbReference type="PANTHER" id="PTHR43384">
    <property type="entry name" value="SEPTUM SITE-DETERMINING PROTEIN MIND HOMOLOG, CHLOROPLASTIC-RELATED"/>
    <property type="match status" value="1"/>
</dbReference>
<feature type="region of interest" description="Disordered" evidence="1">
    <location>
        <begin position="1"/>
        <end position="103"/>
    </location>
</feature>
<dbReference type="InterPro" id="IPR025669">
    <property type="entry name" value="AAA_dom"/>
</dbReference>
<name>A0ABM7IM41_9MYCO</name>
<proteinExistence type="predicted"/>
<evidence type="ECO:0000259" key="2">
    <source>
        <dbReference type="Pfam" id="PF13614"/>
    </source>
</evidence>
<dbReference type="EMBL" id="AP022577">
    <property type="protein sequence ID" value="BBX87876.1"/>
    <property type="molecule type" value="Genomic_DNA"/>
</dbReference>
<dbReference type="Pfam" id="PF13614">
    <property type="entry name" value="AAA_31"/>
    <property type="match status" value="1"/>
</dbReference>
<gene>
    <name evidence="3" type="ORF">MAUB_57490</name>
</gene>
<feature type="compositionally biased region" description="Polar residues" evidence="1">
    <location>
        <begin position="70"/>
        <end position="81"/>
    </location>
</feature>
<dbReference type="InterPro" id="IPR050625">
    <property type="entry name" value="ParA/MinD_ATPase"/>
</dbReference>
<dbReference type="PANTHER" id="PTHR43384:SF14">
    <property type="entry name" value="ESX-1 SECRETION-ASSOCIATED PROTEIN ESPI"/>
    <property type="match status" value="1"/>
</dbReference>
<dbReference type="SUPFAM" id="SSF52540">
    <property type="entry name" value="P-loop containing nucleoside triphosphate hydrolases"/>
    <property type="match status" value="1"/>
</dbReference>
<organism evidence="3 4">
    <name type="scientific">Mycolicibacterium aubagnense</name>
    <dbReference type="NCBI Taxonomy" id="319707"/>
    <lineage>
        <taxon>Bacteria</taxon>
        <taxon>Bacillati</taxon>
        <taxon>Actinomycetota</taxon>
        <taxon>Actinomycetes</taxon>
        <taxon>Mycobacteriales</taxon>
        <taxon>Mycobacteriaceae</taxon>
        <taxon>Mycolicibacterium</taxon>
    </lineage>
</organism>
<reference evidence="3 4" key="1">
    <citation type="journal article" date="2019" name="Emerg. Microbes Infect.">
        <title>Comprehensive subspecies identification of 175 nontuberculous mycobacteria species based on 7547 genomic profiles.</title>
        <authorList>
            <person name="Matsumoto Y."/>
            <person name="Kinjo T."/>
            <person name="Motooka D."/>
            <person name="Nabeya D."/>
            <person name="Jung N."/>
            <person name="Uechi K."/>
            <person name="Horii T."/>
            <person name="Iida T."/>
            <person name="Fujita J."/>
            <person name="Nakamura S."/>
        </authorList>
    </citation>
    <scope>NUCLEOTIDE SEQUENCE [LARGE SCALE GENOMIC DNA]</scope>
    <source>
        <strain evidence="3 4">JCM 15296</strain>
    </source>
</reference>
<feature type="domain" description="AAA" evidence="2">
    <location>
        <begin position="151"/>
        <end position="316"/>
    </location>
</feature>
<feature type="compositionally biased region" description="Low complexity" evidence="1">
    <location>
        <begin position="42"/>
        <end position="52"/>
    </location>
</feature>
<evidence type="ECO:0000313" key="4">
    <source>
        <dbReference type="Proteomes" id="UP000465609"/>
    </source>
</evidence>
<dbReference type="RefSeq" id="WP_138230315.1">
    <property type="nucleotide sequence ID" value="NZ_AP022577.1"/>
</dbReference>
<dbReference type="InterPro" id="IPR027417">
    <property type="entry name" value="P-loop_NTPase"/>
</dbReference>
<evidence type="ECO:0000313" key="3">
    <source>
        <dbReference type="EMBL" id="BBX87876.1"/>
    </source>
</evidence>
<keyword evidence="4" id="KW-1185">Reference proteome</keyword>
<evidence type="ECO:0000256" key="1">
    <source>
        <dbReference type="SAM" id="MobiDB-lite"/>
    </source>
</evidence>
<accession>A0ABM7IM41</accession>
<feature type="compositionally biased region" description="Pro residues" evidence="1">
    <location>
        <begin position="53"/>
        <end position="65"/>
    </location>
</feature>
<protein>
    <recommendedName>
        <fullName evidence="2">AAA domain-containing protein</fullName>
    </recommendedName>
</protein>
<dbReference type="Gene3D" id="3.40.50.300">
    <property type="entry name" value="P-loop containing nucleotide triphosphate hydrolases"/>
    <property type="match status" value="1"/>
</dbReference>
<dbReference type="Proteomes" id="UP000465609">
    <property type="component" value="Chromosome"/>
</dbReference>